<dbReference type="Proteomes" id="UP000218831">
    <property type="component" value="Unassembled WGS sequence"/>
</dbReference>
<keyword evidence="4" id="KW-1185">Reference proteome</keyword>
<dbReference type="GO" id="GO:0030497">
    <property type="term" value="P:fatty acid elongation"/>
    <property type="evidence" value="ECO:0007669"/>
    <property type="project" value="TreeGrafter"/>
</dbReference>
<evidence type="ECO:0000313" key="3">
    <source>
        <dbReference type="EMBL" id="PAU94889.1"/>
    </source>
</evidence>
<dbReference type="EMBL" id="NSKE01000003">
    <property type="protein sequence ID" value="PAU94889.1"/>
    <property type="molecule type" value="Genomic_DNA"/>
</dbReference>
<proteinExistence type="inferred from homology"/>
<dbReference type="PRINTS" id="PR00080">
    <property type="entry name" value="SDRFAMILY"/>
</dbReference>
<dbReference type="InterPro" id="IPR036291">
    <property type="entry name" value="NAD(P)-bd_dom_sf"/>
</dbReference>
<dbReference type="GO" id="GO:0016616">
    <property type="term" value="F:oxidoreductase activity, acting on the CH-OH group of donors, NAD or NADP as acceptor"/>
    <property type="evidence" value="ECO:0007669"/>
    <property type="project" value="TreeGrafter"/>
</dbReference>
<dbReference type="AlphaFoldDB" id="A0A2A2GDE5"/>
<dbReference type="PANTHER" id="PTHR42760:SF40">
    <property type="entry name" value="3-OXOACYL-[ACYL-CARRIER-PROTEIN] REDUCTASE, CHLOROPLASTIC"/>
    <property type="match status" value="1"/>
</dbReference>
<dbReference type="Pfam" id="PF00106">
    <property type="entry name" value="adh_short"/>
    <property type="match status" value="1"/>
</dbReference>
<evidence type="ECO:0000256" key="2">
    <source>
        <dbReference type="RuleBase" id="RU000363"/>
    </source>
</evidence>
<dbReference type="PANTHER" id="PTHR42760">
    <property type="entry name" value="SHORT-CHAIN DEHYDROGENASES/REDUCTASES FAMILY MEMBER"/>
    <property type="match status" value="1"/>
</dbReference>
<evidence type="ECO:0000313" key="4">
    <source>
        <dbReference type="Proteomes" id="UP000218831"/>
    </source>
</evidence>
<dbReference type="InterPro" id="IPR002347">
    <property type="entry name" value="SDR_fam"/>
</dbReference>
<comment type="similarity">
    <text evidence="1 2">Belongs to the short-chain dehydrogenases/reductases (SDR) family.</text>
</comment>
<protein>
    <submittedName>
        <fullName evidence="3">Short-chain dehydrogenase</fullName>
    </submittedName>
</protein>
<sequence length="248" mass="26427">MGVVSNFIELTMDFSDRHVIVTGGAGSLGTAVVELLLDSGATCSVPCFNQDEFDSFELSDHENVFAKVGVDLSDEAQAQSFYEDAIDANGSLWGSIHIAGGFGMGSIENTPKADFMKQINLNLVTCFNSCRASVQHFKSQGKGGRIVNIAARPAQEPRQGKGMTAYTTSKAGVAALTESLAAEVVEDDILVNAIAPSVIDTPQNRKSMPDADFGKWPKPKQLAQQVAYLVSPENEVTRGSIVTVYGKS</sequence>
<comment type="caution">
    <text evidence="3">The sequence shown here is derived from an EMBL/GenBank/DDBJ whole genome shotgun (WGS) entry which is preliminary data.</text>
</comment>
<dbReference type="PROSITE" id="PS00061">
    <property type="entry name" value="ADH_SHORT"/>
    <property type="match status" value="1"/>
</dbReference>
<gene>
    <name evidence="3" type="ORF">CK503_05305</name>
</gene>
<accession>A0A2A2GDE5</accession>
<dbReference type="Gene3D" id="3.40.50.720">
    <property type="entry name" value="NAD(P)-binding Rossmann-like Domain"/>
    <property type="match status" value="1"/>
</dbReference>
<dbReference type="SUPFAM" id="SSF51735">
    <property type="entry name" value="NAD(P)-binding Rossmann-fold domains"/>
    <property type="match status" value="1"/>
</dbReference>
<organism evidence="3 4">
    <name type="scientific">Fodinibius salipaludis</name>
    <dbReference type="NCBI Taxonomy" id="2032627"/>
    <lineage>
        <taxon>Bacteria</taxon>
        <taxon>Pseudomonadati</taxon>
        <taxon>Balneolota</taxon>
        <taxon>Balneolia</taxon>
        <taxon>Balneolales</taxon>
        <taxon>Balneolaceae</taxon>
        <taxon>Fodinibius</taxon>
    </lineage>
</organism>
<name>A0A2A2GDE5_9BACT</name>
<dbReference type="InterPro" id="IPR020904">
    <property type="entry name" value="Sc_DH/Rdtase_CS"/>
</dbReference>
<reference evidence="3 4" key="1">
    <citation type="submission" date="2017-08" db="EMBL/GenBank/DDBJ databases">
        <title>Aliifodinibius alkalisoli sp. nov., isolated from saline alkaline soil.</title>
        <authorList>
            <person name="Liu D."/>
            <person name="Zhang G."/>
        </authorList>
    </citation>
    <scope>NUCLEOTIDE SEQUENCE [LARGE SCALE GENOMIC DNA]</scope>
    <source>
        <strain evidence="3 4">WN023</strain>
    </source>
</reference>
<evidence type="ECO:0000256" key="1">
    <source>
        <dbReference type="ARBA" id="ARBA00006484"/>
    </source>
</evidence>
<dbReference type="PRINTS" id="PR00081">
    <property type="entry name" value="GDHRDH"/>
</dbReference>